<dbReference type="PANTHER" id="PTHR11880">
    <property type="entry name" value="RIBOSOMAL PROTEIN S19P FAMILY MEMBER"/>
    <property type="match status" value="1"/>
</dbReference>
<comment type="similarity">
    <text evidence="1 4">Belongs to the universal ribosomal protein uS19 family.</text>
</comment>
<geneLocation type="mitochondrion" evidence="5"/>
<proteinExistence type="inferred from homology"/>
<evidence type="ECO:0000256" key="4">
    <source>
        <dbReference type="RuleBase" id="RU003485"/>
    </source>
</evidence>
<dbReference type="RefSeq" id="YP_001315122.1">
    <property type="nucleotide sequence ID" value="NC_009630.1"/>
</dbReference>
<dbReference type="PROSITE" id="PS00323">
    <property type="entry name" value="RIBOSOMAL_S19"/>
    <property type="match status" value="1"/>
</dbReference>
<dbReference type="GO" id="GO:0006412">
    <property type="term" value="P:translation"/>
    <property type="evidence" value="ECO:0007669"/>
    <property type="project" value="InterPro"/>
</dbReference>
<keyword evidence="2 4" id="KW-0689">Ribosomal protein</keyword>
<dbReference type="EMBL" id="EF463011">
    <property type="protein sequence ID" value="ABO15119.1"/>
    <property type="molecule type" value="Genomic_DNA"/>
</dbReference>
<dbReference type="GO" id="GO:0003735">
    <property type="term" value="F:structural constituent of ribosome"/>
    <property type="evidence" value="ECO:0007669"/>
    <property type="project" value="InterPro"/>
</dbReference>
<gene>
    <name evidence="5" type="primary">rps19</name>
</gene>
<keyword evidence="5" id="KW-0496">Mitochondrion</keyword>
<dbReference type="InterPro" id="IPR020934">
    <property type="entry name" value="Ribosomal_uS19_CS"/>
</dbReference>
<dbReference type="PIRSF" id="PIRSF002144">
    <property type="entry name" value="Ribosomal_S19"/>
    <property type="match status" value="1"/>
</dbReference>
<sequence>MTRSIWKGPFLDPSLRKLIVIKEENNKRNQEDQSSLKKNFVNEIVEKKGAAYLDALPTVGHKVGKETIFKRKIWSRRSTILPDFVGQSFEVHNGKLFIPVRITEEMIGHKFGEFASTRKKPVHKKKIKKK</sequence>
<keyword evidence="3 4" id="KW-0687">Ribonucleoprotein</keyword>
<dbReference type="InterPro" id="IPR002222">
    <property type="entry name" value="Ribosomal_uS19"/>
</dbReference>
<dbReference type="Pfam" id="PF00203">
    <property type="entry name" value="Ribosomal_S19"/>
    <property type="match status" value="1"/>
</dbReference>
<dbReference type="AlphaFoldDB" id="A6YEB0"/>
<dbReference type="Gene3D" id="3.30.860.10">
    <property type="entry name" value="30s Ribosomal Protein S19, Chain A"/>
    <property type="match status" value="1"/>
</dbReference>
<name>A6YEB0_CHLAT</name>
<dbReference type="GO" id="GO:0005763">
    <property type="term" value="C:mitochondrial small ribosomal subunit"/>
    <property type="evidence" value="ECO:0007669"/>
    <property type="project" value="TreeGrafter"/>
</dbReference>
<organism evidence="5">
    <name type="scientific">Chlorokybus atmophyticus</name>
    <name type="common">Soil alga</name>
    <dbReference type="NCBI Taxonomy" id="3144"/>
    <lineage>
        <taxon>Eukaryota</taxon>
        <taxon>Viridiplantae</taxon>
        <taxon>Streptophyta</taxon>
        <taxon>Chlorokybophyceae</taxon>
        <taxon>Chlorokybales</taxon>
        <taxon>Chlorokybaceae</taxon>
        <taxon>Chlorokybus</taxon>
    </lineage>
</organism>
<evidence type="ECO:0000256" key="3">
    <source>
        <dbReference type="ARBA" id="ARBA00023274"/>
    </source>
</evidence>
<dbReference type="GeneID" id="5309860"/>
<dbReference type="GO" id="GO:0003723">
    <property type="term" value="F:RNA binding"/>
    <property type="evidence" value="ECO:0007669"/>
    <property type="project" value="InterPro"/>
</dbReference>
<dbReference type="HAMAP" id="MF_00531">
    <property type="entry name" value="Ribosomal_uS19"/>
    <property type="match status" value="1"/>
</dbReference>
<protein>
    <submittedName>
        <fullName evidence="5">Ribosomal protein S19</fullName>
    </submittedName>
</protein>
<evidence type="ECO:0000313" key="5">
    <source>
        <dbReference type="EMBL" id="ABO15119.1"/>
    </source>
</evidence>
<dbReference type="PRINTS" id="PR00975">
    <property type="entry name" value="RIBOSOMALS19"/>
</dbReference>
<evidence type="ECO:0000256" key="2">
    <source>
        <dbReference type="ARBA" id="ARBA00022980"/>
    </source>
</evidence>
<reference evidence="5" key="1">
    <citation type="journal article" date="2007" name="BMC Genomics">
        <title>An unexpectedly large and loosely packed mitochondrial genome in the charophycean green alga Chlorokybus atmophyticus.</title>
        <authorList>
            <person name="Turmel M."/>
            <person name="Otis C."/>
            <person name="Lemieux C."/>
        </authorList>
    </citation>
    <scope>NUCLEOTIDE SEQUENCE</scope>
    <source>
        <strain evidence="5">SAG 48.80</strain>
    </source>
</reference>
<evidence type="ECO:0000256" key="1">
    <source>
        <dbReference type="ARBA" id="ARBA00007345"/>
    </source>
</evidence>
<dbReference type="GO" id="GO:0000028">
    <property type="term" value="P:ribosomal small subunit assembly"/>
    <property type="evidence" value="ECO:0007669"/>
    <property type="project" value="TreeGrafter"/>
</dbReference>
<dbReference type="SUPFAM" id="SSF54570">
    <property type="entry name" value="Ribosomal protein S19"/>
    <property type="match status" value="1"/>
</dbReference>
<dbReference type="PANTHER" id="PTHR11880:SF67">
    <property type="entry name" value="SMALL RIBOSOMAL SUBUNIT PROTEIN US19M"/>
    <property type="match status" value="1"/>
</dbReference>
<accession>A6YEB0</accession>
<dbReference type="InterPro" id="IPR023575">
    <property type="entry name" value="Ribosomal_uS19_SF"/>
</dbReference>